<feature type="compositionally biased region" description="Polar residues" evidence="8">
    <location>
        <begin position="38"/>
        <end position="47"/>
    </location>
</feature>
<comment type="similarity">
    <text evidence="2">Belongs to the mitochondrion-specific ribosomal protein mL40 family.</text>
</comment>
<accession>A0ABQ8ETW5</accession>
<dbReference type="InterPro" id="IPR019192">
    <property type="entry name" value="Ribosomal_mL40"/>
</dbReference>
<keyword evidence="3" id="KW-0809">Transit peptide</keyword>
<feature type="region of interest" description="Disordered" evidence="8">
    <location>
        <begin position="78"/>
        <end position="106"/>
    </location>
</feature>
<evidence type="ECO:0000313" key="10">
    <source>
        <dbReference type="Proteomes" id="UP001648503"/>
    </source>
</evidence>
<evidence type="ECO:0000256" key="2">
    <source>
        <dbReference type="ARBA" id="ARBA00009360"/>
    </source>
</evidence>
<keyword evidence="4" id="KW-0689">Ribosomal protein</keyword>
<protein>
    <recommendedName>
        <fullName evidence="7">Large ribosomal subunit protein mL40</fullName>
    </recommendedName>
</protein>
<dbReference type="Proteomes" id="UP001648503">
    <property type="component" value="Unassembled WGS sequence"/>
</dbReference>
<comment type="caution">
    <text evidence="9">The sequence shown here is derived from an EMBL/GenBank/DDBJ whole genome shotgun (WGS) entry which is preliminary data.</text>
</comment>
<dbReference type="Gene3D" id="6.10.250.3440">
    <property type="match status" value="1"/>
</dbReference>
<dbReference type="EMBL" id="JAFCIX010000573">
    <property type="protein sequence ID" value="KAH6586496.1"/>
    <property type="molecule type" value="Genomic_DNA"/>
</dbReference>
<gene>
    <name evidence="9" type="ORF">BASA50_000451</name>
</gene>
<reference evidence="9 10" key="1">
    <citation type="submission" date="2021-02" db="EMBL/GenBank/DDBJ databases">
        <title>Variation within the Batrachochytrium salamandrivorans European outbreak.</title>
        <authorList>
            <person name="Kelly M."/>
            <person name="Pasmans F."/>
            <person name="Shea T.P."/>
            <person name="Munoz J.F."/>
            <person name="Carranza S."/>
            <person name="Cuomo C.A."/>
            <person name="Martel A."/>
        </authorList>
    </citation>
    <scope>NUCLEOTIDE SEQUENCE [LARGE SCALE GENOMIC DNA]</scope>
    <source>
        <strain evidence="9 10">AMFP18/2</strain>
    </source>
</reference>
<feature type="compositionally biased region" description="Low complexity" evidence="8">
    <location>
        <begin position="78"/>
        <end position="88"/>
    </location>
</feature>
<dbReference type="PANTHER" id="PTHR39150">
    <property type="entry name" value="54S RIBOSOMAL PROTEIN L28, MITOCHONDRIAL"/>
    <property type="match status" value="1"/>
</dbReference>
<dbReference type="Pfam" id="PF09812">
    <property type="entry name" value="MRP-L28"/>
    <property type="match status" value="1"/>
</dbReference>
<organism evidence="9 10">
    <name type="scientific">Batrachochytrium salamandrivorans</name>
    <dbReference type="NCBI Taxonomy" id="1357716"/>
    <lineage>
        <taxon>Eukaryota</taxon>
        <taxon>Fungi</taxon>
        <taxon>Fungi incertae sedis</taxon>
        <taxon>Chytridiomycota</taxon>
        <taxon>Chytridiomycota incertae sedis</taxon>
        <taxon>Chytridiomycetes</taxon>
        <taxon>Rhizophydiales</taxon>
        <taxon>Rhizophydiales incertae sedis</taxon>
        <taxon>Batrachochytrium</taxon>
    </lineage>
</organism>
<evidence type="ECO:0000256" key="4">
    <source>
        <dbReference type="ARBA" id="ARBA00022980"/>
    </source>
</evidence>
<evidence type="ECO:0000256" key="3">
    <source>
        <dbReference type="ARBA" id="ARBA00022946"/>
    </source>
</evidence>
<evidence type="ECO:0000256" key="5">
    <source>
        <dbReference type="ARBA" id="ARBA00023128"/>
    </source>
</evidence>
<comment type="subcellular location">
    <subcellularLocation>
        <location evidence="1">Mitochondrion</location>
    </subcellularLocation>
</comment>
<keyword evidence="5" id="KW-0496">Mitochondrion</keyword>
<dbReference type="PANTHER" id="PTHR39150:SF1">
    <property type="entry name" value="LARGE RIBOSOMAL SUBUNIT PROTEIN ML40"/>
    <property type="match status" value="1"/>
</dbReference>
<dbReference type="InterPro" id="IPR042831">
    <property type="entry name" value="Ribosomal_mL40_fung"/>
</dbReference>
<evidence type="ECO:0000256" key="8">
    <source>
        <dbReference type="SAM" id="MobiDB-lite"/>
    </source>
</evidence>
<evidence type="ECO:0000256" key="1">
    <source>
        <dbReference type="ARBA" id="ARBA00004173"/>
    </source>
</evidence>
<keyword evidence="10" id="KW-1185">Reference proteome</keyword>
<name>A0ABQ8ETW5_9FUNG</name>
<feature type="region of interest" description="Disordered" evidence="8">
    <location>
        <begin position="21"/>
        <end position="52"/>
    </location>
</feature>
<proteinExistence type="inferred from homology"/>
<sequence length="197" mass="21244">MISPAWIGARVRSTVVRRLPLPGTATSGLSRSMAVASASKSDGSGNTKGDKEIPLDTRLKHIKSILYDMPAKAQAAAQAAATTTTTTTTGGGRSKGKPTQPTRKPAVYVGKSDVQIKRETIERAWCLIQQQQAVSTMAGIRRKYGAMRAAVLHLELLDARLYEATTGRPDVLLFPKHMRIPTDSPPASGWNTDHIVR</sequence>
<evidence type="ECO:0000313" key="9">
    <source>
        <dbReference type="EMBL" id="KAH6586496.1"/>
    </source>
</evidence>
<keyword evidence="6" id="KW-0687">Ribonucleoprotein</keyword>
<evidence type="ECO:0000256" key="7">
    <source>
        <dbReference type="ARBA" id="ARBA00035192"/>
    </source>
</evidence>
<evidence type="ECO:0000256" key="6">
    <source>
        <dbReference type="ARBA" id="ARBA00023274"/>
    </source>
</evidence>